<dbReference type="InterPro" id="IPR009057">
    <property type="entry name" value="Homeodomain-like_sf"/>
</dbReference>
<evidence type="ECO:0000256" key="5">
    <source>
        <dbReference type="SAM" id="MobiDB-lite"/>
    </source>
</evidence>
<sequence length="229" mass="24800">MTSAAATPTGPTPPDPARQLPLRERKKLRTRQALVDAALRLFTERGFAETTLDQLVDEVEVSKRTFFRAFSSKEDVALAPEKELWDTYRRRIEAASLAGPLLDAYQDALIAAIADMSDGWEGRFLISRALADRTPALTAHSLQHCAEVTDAVVRTVVARLPADSGIGELPARLLLELMVAAWRSALREWSAAADGAAPTADAGRDREALRASVRAAFAALPDVATLVRA</sequence>
<dbReference type="InterPro" id="IPR050109">
    <property type="entry name" value="HTH-type_TetR-like_transc_reg"/>
</dbReference>
<dbReference type="Pfam" id="PF00440">
    <property type="entry name" value="TetR_N"/>
    <property type="match status" value="1"/>
</dbReference>
<dbReference type="GO" id="GO:0003700">
    <property type="term" value="F:DNA-binding transcription factor activity"/>
    <property type="evidence" value="ECO:0007669"/>
    <property type="project" value="TreeGrafter"/>
</dbReference>
<dbReference type="Gene3D" id="1.10.357.10">
    <property type="entry name" value="Tetracycline Repressor, domain 2"/>
    <property type="match status" value="1"/>
</dbReference>
<dbReference type="PROSITE" id="PS01081">
    <property type="entry name" value="HTH_TETR_1"/>
    <property type="match status" value="1"/>
</dbReference>
<dbReference type="PANTHER" id="PTHR30055:SF238">
    <property type="entry name" value="MYCOFACTOCIN BIOSYNTHESIS TRANSCRIPTIONAL REGULATOR MFTR-RELATED"/>
    <property type="match status" value="1"/>
</dbReference>
<dbReference type="SUPFAM" id="SSF46689">
    <property type="entry name" value="Homeodomain-like"/>
    <property type="match status" value="1"/>
</dbReference>
<evidence type="ECO:0000256" key="4">
    <source>
        <dbReference type="PROSITE-ProRule" id="PRU00335"/>
    </source>
</evidence>
<evidence type="ECO:0000313" key="8">
    <source>
        <dbReference type="Proteomes" id="UP000509303"/>
    </source>
</evidence>
<evidence type="ECO:0000256" key="3">
    <source>
        <dbReference type="ARBA" id="ARBA00023163"/>
    </source>
</evidence>
<keyword evidence="2 4" id="KW-0238">DNA-binding</keyword>
<evidence type="ECO:0000259" key="6">
    <source>
        <dbReference type="PROSITE" id="PS50977"/>
    </source>
</evidence>
<name>A0A7H8N7G1_9ACTN</name>
<feature type="DNA-binding region" description="H-T-H motif" evidence="4">
    <location>
        <begin position="51"/>
        <end position="70"/>
    </location>
</feature>
<feature type="domain" description="HTH tetR-type" evidence="6">
    <location>
        <begin position="28"/>
        <end position="88"/>
    </location>
</feature>
<gene>
    <name evidence="7" type="ORF">HUT08_12620</name>
</gene>
<dbReference type="InterPro" id="IPR023772">
    <property type="entry name" value="DNA-bd_HTH_TetR-type_CS"/>
</dbReference>
<feature type="region of interest" description="Disordered" evidence="5">
    <location>
        <begin position="1"/>
        <end position="23"/>
    </location>
</feature>
<proteinExistence type="predicted"/>
<keyword evidence="8" id="KW-1185">Reference proteome</keyword>
<evidence type="ECO:0000313" key="7">
    <source>
        <dbReference type="EMBL" id="QKW50246.1"/>
    </source>
</evidence>
<dbReference type="RefSeq" id="WP_176161981.1">
    <property type="nucleotide sequence ID" value="NZ_CP054929.1"/>
</dbReference>
<keyword evidence="1" id="KW-0805">Transcription regulation</keyword>
<reference evidence="7 8" key="1">
    <citation type="submission" date="2020-06" db="EMBL/GenBank/DDBJ databases">
        <title>Genome mining for natural products.</title>
        <authorList>
            <person name="Zhang B."/>
            <person name="Shi J."/>
            <person name="Ge H."/>
        </authorList>
    </citation>
    <scope>NUCLEOTIDE SEQUENCE [LARGE SCALE GENOMIC DNA]</scope>
    <source>
        <strain evidence="7 8">NA00687</strain>
    </source>
</reference>
<dbReference type="PROSITE" id="PS50977">
    <property type="entry name" value="HTH_TETR_2"/>
    <property type="match status" value="1"/>
</dbReference>
<dbReference type="InterPro" id="IPR001647">
    <property type="entry name" value="HTH_TetR"/>
</dbReference>
<protein>
    <submittedName>
        <fullName evidence="7">TetR family transcriptional regulator</fullName>
    </submittedName>
</protein>
<dbReference type="PANTHER" id="PTHR30055">
    <property type="entry name" value="HTH-TYPE TRANSCRIPTIONAL REGULATOR RUTR"/>
    <property type="match status" value="1"/>
</dbReference>
<dbReference type="GO" id="GO:0000976">
    <property type="term" value="F:transcription cis-regulatory region binding"/>
    <property type="evidence" value="ECO:0007669"/>
    <property type="project" value="TreeGrafter"/>
</dbReference>
<evidence type="ECO:0000256" key="1">
    <source>
        <dbReference type="ARBA" id="ARBA00023015"/>
    </source>
</evidence>
<keyword evidence="3" id="KW-0804">Transcription</keyword>
<dbReference type="EMBL" id="CP054929">
    <property type="protein sequence ID" value="QKW50246.1"/>
    <property type="molecule type" value="Genomic_DNA"/>
</dbReference>
<dbReference type="PRINTS" id="PR00455">
    <property type="entry name" value="HTHTETR"/>
</dbReference>
<dbReference type="AlphaFoldDB" id="A0A7H8N7G1"/>
<accession>A0A7H8N7G1</accession>
<evidence type="ECO:0000256" key="2">
    <source>
        <dbReference type="ARBA" id="ARBA00023125"/>
    </source>
</evidence>
<dbReference type="Proteomes" id="UP000509303">
    <property type="component" value="Chromosome"/>
</dbReference>
<dbReference type="Gene3D" id="1.10.10.60">
    <property type="entry name" value="Homeodomain-like"/>
    <property type="match status" value="1"/>
</dbReference>
<organism evidence="7 8">
    <name type="scientific">Streptomyces buecherae</name>
    <dbReference type="NCBI Taxonomy" id="2763006"/>
    <lineage>
        <taxon>Bacteria</taxon>
        <taxon>Bacillati</taxon>
        <taxon>Actinomycetota</taxon>
        <taxon>Actinomycetes</taxon>
        <taxon>Kitasatosporales</taxon>
        <taxon>Streptomycetaceae</taxon>
        <taxon>Streptomyces</taxon>
    </lineage>
</organism>